<keyword evidence="1" id="KW-0540">Nuclease</keyword>
<dbReference type="AlphaFoldDB" id="A0A6G8PT52"/>
<protein>
    <submittedName>
        <fullName evidence="6">PIN domain-containing protein</fullName>
    </submittedName>
</protein>
<evidence type="ECO:0000256" key="3">
    <source>
        <dbReference type="ARBA" id="ARBA00022801"/>
    </source>
</evidence>
<dbReference type="Gene3D" id="3.40.50.1010">
    <property type="entry name" value="5'-nuclease"/>
    <property type="match status" value="1"/>
</dbReference>
<dbReference type="Proteomes" id="UP000502706">
    <property type="component" value="Chromosome"/>
</dbReference>
<feature type="domain" description="PIN" evidence="5">
    <location>
        <begin position="12"/>
        <end position="128"/>
    </location>
</feature>
<keyword evidence="2" id="KW-0479">Metal-binding</keyword>
<dbReference type="RefSeq" id="WP_166395206.1">
    <property type="nucleotide sequence ID" value="NZ_CP045121.1"/>
</dbReference>
<reference evidence="6 7" key="1">
    <citation type="submission" date="2019-10" db="EMBL/GenBank/DDBJ databases">
        <title>Rubrobacter sp nov SCSIO 52915 isolated from a deep-sea sediment in the South China Sea.</title>
        <authorList>
            <person name="Chen R.W."/>
        </authorList>
    </citation>
    <scope>NUCLEOTIDE SEQUENCE [LARGE SCALE GENOMIC DNA]</scope>
    <source>
        <strain evidence="6 7">SCSIO 52915</strain>
    </source>
</reference>
<dbReference type="SUPFAM" id="SSF88723">
    <property type="entry name" value="PIN domain-like"/>
    <property type="match status" value="1"/>
</dbReference>
<dbReference type="GO" id="GO:0016787">
    <property type="term" value="F:hydrolase activity"/>
    <property type="evidence" value="ECO:0007669"/>
    <property type="project" value="UniProtKB-KW"/>
</dbReference>
<name>A0A6G8PT52_9ACTN</name>
<sequence>MNVEAGSRERRFVDTNLFVYAHDASAGPKREAARDLIAGLWGERSGCLSVQVLQELFVNLTRKVPKPLPARDVAALVEDLSAWTIHSPGPRDVLSAVELHQRMSVSFWDAMILTSARSLGCRVLYSEDLGAGQSYDGVRVMNPFAPEDGR</sequence>
<evidence type="ECO:0000313" key="6">
    <source>
        <dbReference type="EMBL" id="QIN77524.1"/>
    </source>
</evidence>
<dbReference type="GO" id="GO:0004518">
    <property type="term" value="F:nuclease activity"/>
    <property type="evidence" value="ECO:0007669"/>
    <property type="project" value="UniProtKB-KW"/>
</dbReference>
<dbReference type="GO" id="GO:0046872">
    <property type="term" value="F:metal ion binding"/>
    <property type="evidence" value="ECO:0007669"/>
    <property type="project" value="UniProtKB-KW"/>
</dbReference>
<dbReference type="KEGG" id="rmar:GBA65_02280"/>
<evidence type="ECO:0000313" key="7">
    <source>
        <dbReference type="Proteomes" id="UP000502706"/>
    </source>
</evidence>
<dbReference type="InterPro" id="IPR029060">
    <property type="entry name" value="PIN-like_dom_sf"/>
</dbReference>
<proteinExistence type="predicted"/>
<evidence type="ECO:0000256" key="4">
    <source>
        <dbReference type="ARBA" id="ARBA00022842"/>
    </source>
</evidence>
<dbReference type="CDD" id="cd18692">
    <property type="entry name" value="PIN_VapC-like"/>
    <property type="match status" value="1"/>
</dbReference>
<evidence type="ECO:0000259" key="5">
    <source>
        <dbReference type="Pfam" id="PF01850"/>
    </source>
</evidence>
<organism evidence="6 7">
    <name type="scientific">Rubrobacter marinus</name>
    <dbReference type="NCBI Taxonomy" id="2653852"/>
    <lineage>
        <taxon>Bacteria</taxon>
        <taxon>Bacillati</taxon>
        <taxon>Actinomycetota</taxon>
        <taxon>Rubrobacteria</taxon>
        <taxon>Rubrobacterales</taxon>
        <taxon>Rubrobacteraceae</taxon>
        <taxon>Rubrobacter</taxon>
    </lineage>
</organism>
<keyword evidence="3" id="KW-0378">Hydrolase</keyword>
<keyword evidence="4" id="KW-0460">Magnesium</keyword>
<evidence type="ECO:0000256" key="1">
    <source>
        <dbReference type="ARBA" id="ARBA00022722"/>
    </source>
</evidence>
<accession>A0A6G8PT52</accession>
<dbReference type="EMBL" id="CP045121">
    <property type="protein sequence ID" value="QIN77524.1"/>
    <property type="molecule type" value="Genomic_DNA"/>
</dbReference>
<gene>
    <name evidence="6" type="ORF">GBA65_02280</name>
</gene>
<keyword evidence="7" id="KW-1185">Reference proteome</keyword>
<dbReference type="InterPro" id="IPR002716">
    <property type="entry name" value="PIN_dom"/>
</dbReference>
<dbReference type="Pfam" id="PF01850">
    <property type="entry name" value="PIN"/>
    <property type="match status" value="1"/>
</dbReference>
<evidence type="ECO:0000256" key="2">
    <source>
        <dbReference type="ARBA" id="ARBA00022723"/>
    </source>
</evidence>